<evidence type="ECO:0000313" key="3">
    <source>
        <dbReference type="Proteomes" id="UP000266723"/>
    </source>
</evidence>
<comment type="caution">
    <text evidence="2">The sequence shown here is derived from an EMBL/GenBank/DDBJ whole genome shotgun (WGS) entry which is preliminary data.</text>
</comment>
<dbReference type="PANTHER" id="PTHR45751">
    <property type="entry name" value="COPINE FAMILY PROTEIN 1"/>
    <property type="match status" value="1"/>
</dbReference>
<protein>
    <recommendedName>
        <fullName evidence="1">Copine C-terminal domain-containing protein</fullName>
    </recommendedName>
</protein>
<evidence type="ECO:0000259" key="1">
    <source>
        <dbReference type="Pfam" id="PF07002"/>
    </source>
</evidence>
<proteinExistence type="predicted"/>
<feature type="domain" description="Copine C-terminal" evidence="1">
    <location>
        <begin position="38"/>
        <end position="75"/>
    </location>
</feature>
<dbReference type="InterPro" id="IPR010734">
    <property type="entry name" value="Copine_C"/>
</dbReference>
<evidence type="ECO:0000313" key="2">
    <source>
        <dbReference type="EMBL" id="KAF3517804.1"/>
    </source>
</evidence>
<gene>
    <name evidence="2" type="ORF">DY000_02062942</name>
</gene>
<dbReference type="PANTHER" id="PTHR45751:SF16">
    <property type="entry name" value="E3 UBIQUITIN-PROTEIN LIGASE RGLG4"/>
    <property type="match status" value="1"/>
</dbReference>
<accession>A0ABQ7AV22</accession>
<keyword evidence="3" id="KW-1185">Reference proteome</keyword>
<name>A0ABQ7AV22_BRACR</name>
<dbReference type="Proteomes" id="UP000266723">
    <property type="component" value="Unassembled WGS sequence"/>
</dbReference>
<dbReference type="Pfam" id="PF07002">
    <property type="entry name" value="Copine"/>
    <property type="match status" value="1"/>
</dbReference>
<dbReference type="InterPro" id="IPR052079">
    <property type="entry name" value="E3_ligase/Copine_domain"/>
</dbReference>
<dbReference type="EMBL" id="QGKV02001556">
    <property type="protein sequence ID" value="KAF3517804.1"/>
    <property type="molecule type" value="Genomic_DNA"/>
</dbReference>
<sequence length="92" mass="10606">MFGLTLTHSEKINSVSDDLYQQIGEVVNPYKKEELSQQEKSTMETIVDESSYTLSIVIVSVGDVPWADMRKFDDMIPKREFNNIQVSSHFLF</sequence>
<reference evidence="2 3" key="1">
    <citation type="journal article" date="2020" name="BMC Genomics">
        <title>Intraspecific diversification of the crop wild relative Brassica cretica Lam. using demographic model selection.</title>
        <authorList>
            <person name="Kioukis A."/>
            <person name="Michalopoulou V.A."/>
            <person name="Briers L."/>
            <person name="Pirintsos S."/>
            <person name="Studholme D.J."/>
            <person name="Pavlidis P."/>
            <person name="Sarris P.F."/>
        </authorList>
    </citation>
    <scope>NUCLEOTIDE SEQUENCE [LARGE SCALE GENOMIC DNA]</scope>
    <source>
        <strain evidence="3">cv. PFS-1207/04</strain>
    </source>
</reference>
<organism evidence="2 3">
    <name type="scientific">Brassica cretica</name>
    <name type="common">Mustard</name>
    <dbReference type="NCBI Taxonomy" id="69181"/>
    <lineage>
        <taxon>Eukaryota</taxon>
        <taxon>Viridiplantae</taxon>
        <taxon>Streptophyta</taxon>
        <taxon>Embryophyta</taxon>
        <taxon>Tracheophyta</taxon>
        <taxon>Spermatophyta</taxon>
        <taxon>Magnoliopsida</taxon>
        <taxon>eudicotyledons</taxon>
        <taxon>Gunneridae</taxon>
        <taxon>Pentapetalae</taxon>
        <taxon>rosids</taxon>
        <taxon>malvids</taxon>
        <taxon>Brassicales</taxon>
        <taxon>Brassicaceae</taxon>
        <taxon>Brassiceae</taxon>
        <taxon>Brassica</taxon>
    </lineage>
</organism>